<keyword evidence="4" id="KW-1185">Reference proteome</keyword>
<dbReference type="OrthoDB" id="6138663at2759"/>
<keyword evidence="1" id="KW-1133">Transmembrane helix</keyword>
<dbReference type="PANTHER" id="PTHR10704">
    <property type="entry name" value="CARBOHYDRATE SULFOTRANSFERASE"/>
    <property type="match status" value="1"/>
</dbReference>
<dbReference type="GO" id="GO:0001517">
    <property type="term" value="F:N-acetylglucosamine 6-O-sulfotransferase activity"/>
    <property type="evidence" value="ECO:0007669"/>
    <property type="project" value="TreeGrafter"/>
</dbReference>
<dbReference type="EMBL" id="MU825880">
    <property type="protein sequence ID" value="KAJ7385540.1"/>
    <property type="molecule type" value="Genomic_DNA"/>
</dbReference>
<keyword evidence="1" id="KW-0812">Transmembrane</keyword>
<gene>
    <name evidence="3" type="ORF">OS493_015112</name>
</gene>
<dbReference type="AlphaFoldDB" id="A0A9W9ZQH3"/>
<name>A0A9W9ZQH3_9CNID</name>
<evidence type="ECO:0000256" key="1">
    <source>
        <dbReference type="SAM" id="Phobius"/>
    </source>
</evidence>
<dbReference type="Pfam" id="PF00685">
    <property type="entry name" value="Sulfotransfer_1"/>
    <property type="match status" value="1"/>
</dbReference>
<dbReference type="SUPFAM" id="SSF52540">
    <property type="entry name" value="P-loop containing nucleoside triphosphate hydrolases"/>
    <property type="match status" value="1"/>
</dbReference>
<evidence type="ECO:0000313" key="3">
    <source>
        <dbReference type="EMBL" id="KAJ7385540.1"/>
    </source>
</evidence>
<dbReference type="Gene3D" id="3.40.50.300">
    <property type="entry name" value="P-loop containing nucleotide triphosphate hydrolases"/>
    <property type="match status" value="1"/>
</dbReference>
<dbReference type="GO" id="GO:0006044">
    <property type="term" value="P:N-acetylglucosamine metabolic process"/>
    <property type="evidence" value="ECO:0007669"/>
    <property type="project" value="TreeGrafter"/>
</dbReference>
<dbReference type="GO" id="GO:0006790">
    <property type="term" value="P:sulfur compound metabolic process"/>
    <property type="evidence" value="ECO:0007669"/>
    <property type="project" value="TreeGrafter"/>
</dbReference>
<reference evidence="3" key="1">
    <citation type="submission" date="2023-01" db="EMBL/GenBank/DDBJ databases">
        <title>Genome assembly of the deep-sea coral Lophelia pertusa.</title>
        <authorList>
            <person name="Herrera S."/>
            <person name="Cordes E."/>
        </authorList>
    </citation>
    <scope>NUCLEOTIDE SEQUENCE</scope>
    <source>
        <strain evidence="3">USNM1676648</strain>
        <tissue evidence="3">Polyp</tissue>
    </source>
</reference>
<evidence type="ECO:0000313" key="4">
    <source>
        <dbReference type="Proteomes" id="UP001163046"/>
    </source>
</evidence>
<comment type="caution">
    <text evidence="3">The sequence shown here is derived from an EMBL/GenBank/DDBJ whole genome shotgun (WGS) entry which is preliminary data.</text>
</comment>
<proteinExistence type="predicted"/>
<dbReference type="InterPro" id="IPR051135">
    <property type="entry name" value="Gal/GlcNAc/GalNAc_ST"/>
</dbReference>
<dbReference type="InterPro" id="IPR000863">
    <property type="entry name" value="Sulfotransferase_dom"/>
</dbReference>
<accession>A0A9W9ZQH3</accession>
<dbReference type="Proteomes" id="UP001163046">
    <property type="component" value="Unassembled WGS sequence"/>
</dbReference>
<evidence type="ECO:0000259" key="2">
    <source>
        <dbReference type="Pfam" id="PF00685"/>
    </source>
</evidence>
<feature type="transmembrane region" description="Helical" evidence="1">
    <location>
        <begin position="12"/>
        <end position="31"/>
    </location>
</feature>
<feature type="domain" description="Sulfotransferase" evidence="2">
    <location>
        <begin position="86"/>
        <end position="383"/>
    </location>
</feature>
<dbReference type="InterPro" id="IPR027417">
    <property type="entry name" value="P-loop_NTPase"/>
</dbReference>
<keyword evidence="1" id="KW-0472">Membrane</keyword>
<organism evidence="3 4">
    <name type="scientific">Desmophyllum pertusum</name>
    <dbReference type="NCBI Taxonomy" id="174260"/>
    <lineage>
        <taxon>Eukaryota</taxon>
        <taxon>Metazoa</taxon>
        <taxon>Cnidaria</taxon>
        <taxon>Anthozoa</taxon>
        <taxon>Hexacorallia</taxon>
        <taxon>Scleractinia</taxon>
        <taxon>Caryophylliina</taxon>
        <taxon>Caryophylliidae</taxon>
        <taxon>Desmophyllum</taxon>
    </lineage>
</organism>
<sequence length="396" mass="45746">MKKPQVLLKRCIVISICVLLLFYYVGLNIVWKPNMNLIQQDKTEQQTHQQQAAQMESNEQNLQFNKKPIQSWERNEKEETKQTTRTNVIILSQGRGGSSFLGGIFNCNPQVMYWFEPLFNVGKLLNVNLFMEKEPFTYKDTCVQLIDSFFKCDFSDITNATLSLLSASTFRLHSKALTSGYLCPDEEKSNGCALFSNTLLSKACKSYKHTVIKILSPRLPNNTIESLQEHFSHQSRYDVKFINLVRDPRAVVYSWVESNWIKNHLDQGFRVNVHKICDPIEKNVRMGLISPPPWLRNRFKVIRYEDLVANTANIAQELYRFAGFDWSVSVDKWITDHQIQLSSAVKQNPYSLYRNASAVMNKWKQEAPGELITVVEDVCGGLMTIMGYSKWNKADR</sequence>
<dbReference type="PANTHER" id="PTHR10704:SF44">
    <property type="entry name" value="LD35051P-RELATED"/>
    <property type="match status" value="1"/>
</dbReference>
<protein>
    <recommendedName>
        <fullName evidence="2">Sulfotransferase domain-containing protein</fullName>
    </recommendedName>
</protein>